<protein>
    <submittedName>
        <fullName evidence="2">Uncharacterized protein</fullName>
    </submittedName>
</protein>
<dbReference type="EMBL" id="BPLR01015688">
    <property type="protein sequence ID" value="GIY77843.1"/>
    <property type="molecule type" value="Genomic_DNA"/>
</dbReference>
<evidence type="ECO:0000313" key="3">
    <source>
        <dbReference type="Proteomes" id="UP001054945"/>
    </source>
</evidence>
<keyword evidence="3" id="KW-1185">Reference proteome</keyword>
<evidence type="ECO:0000256" key="1">
    <source>
        <dbReference type="SAM" id="MobiDB-lite"/>
    </source>
</evidence>
<sequence length="117" mass="13132">MRYSYMQALNSALDYLFVKISSLVNLLPVIPYTRAPLASPIRFCHISISPQKQAFHLKKEDPPANAATYVSKLPLVNLLRNPLHPRTKLASPIRFRHISPSTKASPPLKEGRSQVCP</sequence>
<dbReference type="AlphaFoldDB" id="A0AAV4W631"/>
<proteinExistence type="predicted"/>
<gene>
    <name evidence="2" type="ORF">CEXT_797921</name>
</gene>
<evidence type="ECO:0000313" key="2">
    <source>
        <dbReference type="EMBL" id="GIY77843.1"/>
    </source>
</evidence>
<organism evidence="2 3">
    <name type="scientific">Caerostris extrusa</name>
    <name type="common">Bark spider</name>
    <name type="synonym">Caerostris bankana</name>
    <dbReference type="NCBI Taxonomy" id="172846"/>
    <lineage>
        <taxon>Eukaryota</taxon>
        <taxon>Metazoa</taxon>
        <taxon>Ecdysozoa</taxon>
        <taxon>Arthropoda</taxon>
        <taxon>Chelicerata</taxon>
        <taxon>Arachnida</taxon>
        <taxon>Araneae</taxon>
        <taxon>Araneomorphae</taxon>
        <taxon>Entelegynae</taxon>
        <taxon>Araneoidea</taxon>
        <taxon>Araneidae</taxon>
        <taxon>Caerostris</taxon>
    </lineage>
</organism>
<dbReference type="Proteomes" id="UP001054945">
    <property type="component" value="Unassembled WGS sequence"/>
</dbReference>
<comment type="caution">
    <text evidence="2">The sequence shown here is derived from an EMBL/GenBank/DDBJ whole genome shotgun (WGS) entry which is preliminary data.</text>
</comment>
<accession>A0AAV4W631</accession>
<feature type="region of interest" description="Disordered" evidence="1">
    <location>
        <begin position="90"/>
        <end position="117"/>
    </location>
</feature>
<reference evidence="2 3" key="1">
    <citation type="submission" date="2021-06" db="EMBL/GenBank/DDBJ databases">
        <title>Caerostris extrusa draft genome.</title>
        <authorList>
            <person name="Kono N."/>
            <person name="Arakawa K."/>
        </authorList>
    </citation>
    <scope>NUCLEOTIDE SEQUENCE [LARGE SCALE GENOMIC DNA]</scope>
</reference>
<name>A0AAV4W631_CAEEX</name>